<protein>
    <submittedName>
        <fullName evidence="1">Putative bacteriophage repressor</fullName>
    </submittedName>
</protein>
<dbReference type="AlphaFoldDB" id="A0A0V8DYG3"/>
<reference evidence="2" key="1">
    <citation type="submission" date="2015-10" db="EMBL/GenBank/DDBJ databases">
        <title>Draft Genome Sequences of 11 Lactococcus lactis subspecies cremoris strains.</title>
        <authorList>
            <person name="Wels M."/>
            <person name="Backus L."/>
            <person name="Boekhorst J."/>
            <person name="Dijkstra A."/>
            <person name="Beerthuizen M."/>
            <person name="Kelly W."/>
            <person name="Siezen R."/>
            <person name="Bachmann H."/>
            <person name="Van Hijum S."/>
        </authorList>
    </citation>
    <scope>NUCLEOTIDE SEQUENCE [LARGE SCALE GENOMIC DNA]</scope>
    <source>
        <strain evidence="2">M20</strain>
    </source>
</reference>
<organism evidence="1 2">
    <name type="scientific">Lactococcus lactis subsp. lactis</name>
    <name type="common">Streptococcus lactis</name>
    <dbReference type="NCBI Taxonomy" id="1360"/>
    <lineage>
        <taxon>Bacteria</taxon>
        <taxon>Bacillati</taxon>
        <taxon>Bacillota</taxon>
        <taxon>Bacilli</taxon>
        <taxon>Lactobacillales</taxon>
        <taxon>Streptococcaceae</taxon>
        <taxon>Lactococcus</taxon>
    </lineage>
</organism>
<dbReference type="EMBL" id="LKLU01000132">
    <property type="protein sequence ID" value="KSU18360.1"/>
    <property type="molecule type" value="Genomic_DNA"/>
</dbReference>
<evidence type="ECO:0000313" key="2">
    <source>
        <dbReference type="Proteomes" id="UP000053719"/>
    </source>
</evidence>
<sequence length="65" mass="7361">MPQLTPEMKKALRRVQADKLMTKKDLAKVLSVTEKTAQSITKDNEPQNVKNKVFNAVLYVIAENC</sequence>
<dbReference type="RefSeq" id="WP_058212161.1">
    <property type="nucleotide sequence ID" value="NZ_CP173185.1"/>
</dbReference>
<comment type="caution">
    <text evidence="1">The sequence shown here is derived from an EMBL/GenBank/DDBJ whole genome shotgun (WGS) entry which is preliminary data.</text>
</comment>
<evidence type="ECO:0000313" key="1">
    <source>
        <dbReference type="EMBL" id="KSU18360.1"/>
    </source>
</evidence>
<accession>A0A0V8DYG3</accession>
<dbReference type="Proteomes" id="UP000053719">
    <property type="component" value="Unassembled WGS sequence"/>
</dbReference>
<dbReference type="PATRIC" id="fig|1360.114.peg.1538"/>
<gene>
    <name evidence="1" type="ORF">M20_2314</name>
</gene>
<proteinExistence type="predicted"/>
<name>A0A0V8DYG3_LACLL</name>